<dbReference type="SMART" id="SM00108">
    <property type="entry name" value="B_lectin"/>
    <property type="match status" value="1"/>
</dbReference>
<evidence type="ECO:0000259" key="2">
    <source>
        <dbReference type="PROSITE" id="PS50927"/>
    </source>
</evidence>
<keyword evidence="4" id="KW-1185">Reference proteome</keyword>
<dbReference type="EMBL" id="JACMSC010000017">
    <property type="protein sequence ID" value="KAG6479642.1"/>
    <property type="molecule type" value="Genomic_DNA"/>
</dbReference>
<feature type="signal peptide" evidence="1">
    <location>
        <begin position="1"/>
        <end position="22"/>
    </location>
</feature>
<proteinExistence type="predicted"/>
<dbReference type="AlphaFoldDB" id="A0A8J5F663"/>
<protein>
    <recommendedName>
        <fullName evidence="2">Bulb-type lectin domain-containing protein</fullName>
    </recommendedName>
</protein>
<name>A0A8J5F663_ZINOF</name>
<dbReference type="Proteomes" id="UP000734854">
    <property type="component" value="Unassembled WGS sequence"/>
</dbReference>
<evidence type="ECO:0000313" key="4">
    <source>
        <dbReference type="Proteomes" id="UP000734854"/>
    </source>
</evidence>
<organism evidence="3 4">
    <name type="scientific">Zingiber officinale</name>
    <name type="common">Ginger</name>
    <name type="synonym">Amomum zingiber</name>
    <dbReference type="NCBI Taxonomy" id="94328"/>
    <lineage>
        <taxon>Eukaryota</taxon>
        <taxon>Viridiplantae</taxon>
        <taxon>Streptophyta</taxon>
        <taxon>Embryophyta</taxon>
        <taxon>Tracheophyta</taxon>
        <taxon>Spermatophyta</taxon>
        <taxon>Magnoliopsida</taxon>
        <taxon>Liliopsida</taxon>
        <taxon>Zingiberales</taxon>
        <taxon>Zingiberaceae</taxon>
        <taxon>Zingiber</taxon>
    </lineage>
</organism>
<accession>A0A8J5F663</accession>
<dbReference type="InterPro" id="IPR001480">
    <property type="entry name" value="Bulb-type_lectin_dom"/>
</dbReference>
<keyword evidence="1" id="KW-0732">Signal</keyword>
<sequence length="149" mass="16227">MAALVMLSVAVLLGLLLPSSTADRCVLKSGETLKNGDSLTQGDYALTMQTDCGLVLYQNGQPVRNISEDTIGKGENCLLHLHDNGDLAIYDYKDEIPIFIWATGTNGVDGNYILVLLTDAVAIYGPEKIFYDGPYLQPKDRKIAMVTKN</sequence>
<evidence type="ECO:0000313" key="3">
    <source>
        <dbReference type="EMBL" id="KAG6479642.1"/>
    </source>
</evidence>
<comment type="caution">
    <text evidence="3">The sequence shown here is derived from an EMBL/GenBank/DDBJ whole genome shotgun (WGS) entry which is preliminary data.</text>
</comment>
<feature type="chain" id="PRO_5035184462" description="Bulb-type lectin domain-containing protein" evidence="1">
    <location>
        <begin position="23"/>
        <end position="149"/>
    </location>
</feature>
<evidence type="ECO:0000256" key="1">
    <source>
        <dbReference type="SAM" id="SignalP"/>
    </source>
</evidence>
<gene>
    <name evidence="3" type="ORF">ZIOFF_063110</name>
</gene>
<feature type="domain" description="Bulb-type lectin" evidence="2">
    <location>
        <begin position="24"/>
        <end position="137"/>
    </location>
</feature>
<dbReference type="PROSITE" id="PS50927">
    <property type="entry name" value="BULB_LECTIN"/>
    <property type="match status" value="1"/>
</dbReference>
<reference evidence="3 4" key="1">
    <citation type="submission" date="2020-08" db="EMBL/GenBank/DDBJ databases">
        <title>Plant Genome Project.</title>
        <authorList>
            <person name="Zhang R.-G."/>
        </authorList>
    </citation>
    <scope>NUCLEOTIDE SEQUENCE [LARGE SCALE GENOMIC DNA]</scope>
    <source>
        <tissue evidence="3">Rhizome</tissue>
    </source>
</reference>